<dbReference type="PANTHER" id="PTHR42788">
    <property type="entry name" value="TAURINE IMPORT ATP-BINDING PROTEIN-RELATED"/>
    <property type="match status" value="1"/>
</dbReference>
<accession>A0A0A3BCY3</accession>
<proteinExistence type="inferred from homology"/>
<dbReference type="InterPro" id="IPR050166">
    <property type="entry name" value="ABC_transporter_ATP-bind"/>
</dbReference>
<dbReference type="OrthoDB" id="9802264at2"/>
<comment type="caution">
    <text evidence="6">The sequence shown here is derived from an EMBL/GenBank/DDBJ whole genome shotgun (WGS) entry which is preliminary data.</text>
</comment>
<dbReference type="RefSeq" id="WP_034612273.1">
    <property type="nucleotide sequence ID" value="NZ_JSUM01000002.1"/>
</dbReference>
<evidence type="ECO:0000256" key="3">
    <source>
        <dbReference type="ARBA" id="ARBA00022741"/>
    </source>
</evidence>
<dbReference type="PANTHER" id="PTHR42788:SF19">
    <property type="entry name" value="ALIPHATIC SULFONATES IMPORT ATP-BINDING PROTEIN SSUB 2"/>
    <property type="match status" value="1"/>
</dbReference>
<comment type="similarity">
    <text evidence="1">Belongs to the ABC transporter superfamily.</text>
</comment>
<reference evidence="6 7" key="1">
    <citation type="submission" date="2014-11" db="EMBL/GenBank/DDBJ databases">
        <title>Draft genome sequence of Chelonobacter oris 1662T, associated with respiratory disease in Hermann's Tortoises.</title>
        <authorList>
            <person name="Kudirkiene E."/>
            <person name="Hansen M.J."/>
            <person name="Bojesen A.M."/>
        </authorList>
    </citation>
    <scope>NUCLEOTIDE SEQUENCE [LARGE SCALE GENOMIC DNA]</scope>
    <source>
        <strain evidence="6 7">1662</strain>
    </source>
</reference>
<evidence type="ECO:0000256" key="2">
    <source>
        <dbReference type="ARBA" id="ARBA00022448"/>
    </source>
</evidence>
<dbReference type="InterPro" id="IPR003593">
    <property type="entry name" value="AAA+_ATPase"/>
</dbReference>
<protein>
    <submittedName>
        <fullName evidence="6">Phosphonate ABC transporter ATP-binding protein</fullName>
    </submittedName>
</protein>
<gene>
    <name evidence="6" type="ORF">OA57_00990</name>
</gene>
<dbReference type="GO" id="GO:0016887">
    <property type="term" value="F:ATP hydrolysis activity"/>
    <property type="evidence" value="ECO:0007669"/>
    <property type="project" value="InterPro"/>
</dbReference>
<dbReference type="STRING" id="505317.OA57_00990"/>
<dbReference type="InterPro" id="IPR027417">
    <property type="entry name" value="P-loop_NTPase"/>
</dbReference>
<feature type="domain" description="ABC transporter" evidence="5">
    <location>
        <begin position="4"/>
        <end position="225"/>
    </location>
</feature>
<sequence>MNAVEIHALTLAFNGQQLFGELNFALPKGEWTVLLGRSGVGKSTLLRAIAGLEKHAVQQGQIHFPQPLKLAWLAQQNSLYPWLSIVDNVQLEQHLNGTKNAETQAKAEYLLTAVQMTPHRHKPCYQLSGGQRQRVALARTLMQDADLILMDEPFSALDAATRLQLQELSCRLLAGKTVLLITHDPQEAIRLGDRIYTLQNTPKPLSRALLPPGQKPRNLTQHALLPLQQQLFKQLLSGEDYELA</sequence>
<evidence type="ECO:0000259" key="5">
    <source>
        <dbReference type="PROSITE" id="PS50893"/>
    </source>
</evidence>
<keyword evidence="2" id="KW-0813">Transport</keyword>
<dbReference type="Gene3D" id="3.40.50.300">
    <property type="entry name" value="P-loop containing nucleotide triphosphate hydrolases"/>
    <property type="match status" value="1"/>
</dbReference>
<dbReference type="EMBL" id="JSUM01000002">
    <property type="protein sequence ID" value="KGQ71399.1"/>
    <property type="molecule type" value="Genomic_DNA"/>
</dbReference>
<dbReference type="InterPro" id="IPR017871">
    <property type="entry name" value="ABC_transporter-like_CS"/>
</dbReference>
<evidence type="ECO:0000256" key="4">
    <source>
        <dbReference type="ARBA" id="ARBA00022840"/>
    </source>
</evidence>
<dbReference type="AlphaFoldDB" id="A0A0A3BCY3"/>
<evidence type="ECO:0000256" key="1">
    <source>
        <dbReference type="ARBA" id="ARBA00005417"/>
    </source>
</evidence>
<evidence type="ECO:0000313" key="6">
    <source>
        <dbReference type="EMBL" id="KGQ71399.1"/>
    </source>
</evidence>
<dbReference type="InterPro" id="IPR003439">
    <property type="entry name" value="ABC_transporter-like_ATP-bd"/>
</dbReference>
<dbReference type="PROSITE" id="PS00211">
    <property type="entry name" value="ABC_TRANSPORTER_1"/>
    <property type="match status" value="1"/>
</dbReference>
<dbReference type="SMART" id="SM00382">
    <property type="entry name" value="AAA"/>
    <property type="match status" value="1"/>
</dbReference>
<dbReference type="PROSITE" id="PS50893">
    <property type="entry name" value="ABC_TRANSPORTER_2"/>
    <property type="match status" value="1"/>
</dbReference>
<dbReference type="SUPFAM" id="SSF52540">
    <property type="entry name" value="P-loop containing nucleoside triphosphate hydrolases"/>
    <property type="match status" value="1"/>
</dbReference>
<organism evidence="6 7">
    <name type="scientific">Chelonobacter oris</name>
    <dbReference type="NCBI Taxonomy" id="505317"/>
    <lineage>
        <taxon>Bacteria</taxon>
        <taxon>Pseudomonadati</taxon>
        <taxon>Pseudomonadota</taxon>
        <taxon>Gammaproteobacteria</taxon>
        <taxon>Pasteurellales</taxon>
        <taxon>Pasteurellaceae</taxon>
        <taxon>Chelonobacter</taxon>
    </lineage>
</organism>
<keyword evidence="7" id="KW-1185">Reference proteome</keyword>
<keyword evidence="4 6" id="KW-0067">ATP-binding</keyword>
<dbReference type="Proteomes" id="UP000030380">
    <property type="component" value="Unassembled WGS sequence"/>
</dbReference>
<name>A0A0A3BCY3_9PAST</name>
<keyword evidence="3" id="KW-0547">Nucleotide-binding</keyword>
<evidence type="ECO:0000313" key="7">
    <source>
        <dbReference type="Proteomes" id="UP000030380"/>
    </source>
</evidence>
<dbReference type="Pfam" id="PF00005">
    <property type="entry name" value="ABC_tran"/>
    <property type="match status" value="1"/>
</dbReference>
<dbReference type="GO" id="GO:0005524">
    <property type="term" value="F:ATP binding"/>
    <property type="evidence" value="ECO:0007669"/>
    <property type="project" value="UniProtKB-KW"/>
</dbReference>